<evidence type="ECO:0000256" key="1">
    <source>
        <dbReference type="SAM" id="Phobius"/>
    </source>
</evidence>
<dbReference type="Proteomes" id="UP000287746">
    <property type="component" value="Unassembled WGS sequence"/>
</dbReference>
<feature type="transmembrane region" description="Helical" evidence="1">
    <location>
        <begin position="105"/>
        <end position="129"/>
    </location>
</feature>
<name>A0A430G4U7_9SPHN</name>
<feature type="transmembrane region" description="Helical" evidence="1">
    <location>
        <begin position="75"/>
        <end position="99"/>
    </location>
</feature>
<evidence type="ECO:0000313" key="2">
    <source>
        <dbReference type="EMBL" id="RSY86987.1"/>
    </source>
</evidence>
<organism evidence="2 3">
    <name type="scientific">Sphingomonas koreensis</name>
    <dbReference type="NCBI Taxonomy" id="93064"/>
    <lineage>
        <taxon>Bacteria</taxon>
        <taxon>Pseudomonadati</taxon>
        <taxon>Pseudomonadota</taxon>
        <taxon>Alphaproteobacteria</taxon>
        <taxon>Sphingomonadales</taxon>
        <taxon>Sphingomonadaceae</taxon>
        <taxon>Sphingomonas</taxon>
    </lineage>
</organism>
<accession>A0A430G4U7</accession>
<gene>
    <name evidence="2" type="ORF">DAH66_09010</name>
</gene>
<protein>
    <submittedName>
        <fullName evidence="2">Uncharacterized protein</fullName>
    </submittedName>
</protein>
<keyword evidence="1" id="KW-0812">Transmembrane</keyword>
<reference evidence="2 3" key="1">
    <citation type="submission" date="2018-07" db="EMBL/GenBank/DDBJ databases">
        <title>Genomic and Epidemiologic Investigation of an Indolent Hospital Outbreak.</title>
        <authorList>
            <person name="Johnson R.C."/>
            <person name="Deming C."/>
            <person name="Conlan S."/>
            <person name="Zellmer C.J."/>
            <person name="Michelin A.V."/>
            <person name="Lee-Lin S."/>
            <person name="Thomas P.J."/>
            <person name="Park M."/>
            <person name="Weingarten R.A."/>
            <person name="Less J."/>
            <person name="Dekker J.P."/>
            <person name="Frank K.M."/>
            <person name="Musser K.A."/>
            <person name="Mcquiston J.R."/>
            <person name="Henderson D.K."/>
            <person name="Lau A.F."/>
            <person name="Palmore T.N."/>
            <person name="Segre J.A."/>
        </authorList>
    </citation>
    <scope>NUCLEOTIDE SEQUENCE [LARGE SCALE GENOMIC DNA]</scope>
    <source>
        <strain evidence="2 3">SK-CDC1_0717</strain>
    </source>
</reference>
<keyword evidence="1" id="KW-0472">Membrane</keyword>
<dbReference type="AlphaFoldDB" id="A0A430G4U7"/>
<feature type="transmembrane region" description="Helical" evidence="1">
    <location>
        <begin position="48"/>
        <end position="68"/>
    </location>
</feature>
<comment type="caution">
    <text evidence="2">The sequence shown here is derived from an EMBL/GenBank/DDBJ whole genome shotgun (WGS) entry which is preliminary data.</text>
</comment>
<evidence type="ECO:0000313" key="3">
    <source>
        <dbReference type="Proteomes" id="UP000287746"/>
    </source>
</evidence>
<keyword evidence="1" id="KW-1133">Transmembrane helix</keyword>
<dbReference type="EMBL" id="QQYZ01000006">
    <property type="protein sequence ID" value="RSY86987.1"/>
    <property type="molecule type" value="Genomic_DNA"/>
</dbReference>
<sequence length="172" mass="17072">MRSPICSRFSATNWAGADSLTVCAADWAAALTLAAAACAAARGPLDAALGLGGAFCFAAVAAGLRAAALRRGGAALAAALAGALGAAAGFAAGFLAGAFRAAGFFAAGASAPSVVVLVGALAITILQWFRVCNHREANRFPPSMQDGWREGRRSAAAVHLNGGSLNARSLRE</sequence>
<feature type="transmembrane region" description="Helical" evidence="1">
    <location>
        <begin position="20"/>
        <end position="42"/>
    </location>
</feature>
<proteinExistence type="predicted"/>